<feature type="transmembrane region" description="Helical" evidence="9">
    <location>
        <begin position="20"/>
        <end position="40"/>
    </location>
</feature>
<accession>A0A1M6F7G6</accession>
<evidence type="ECO:0000313" key="12">
    <source>
        <dbReference type="EMBL" id="SHI93596.1"/>
    </source>
</evidence>
<dbReference type="Gene3D" id="3.40.50.300">
    <property type="entry name" value="P-loop containing nucleotide triphosphate hydrolases"/>
    <property type="match status" value="1"/>
</dbReference>
<evidence type="ECO:0000256" key="9">
    <source>
        <dbReference type="SAM" id="Phobius"/>
    </source>
</evidence>
<dbReference type="SMART" id="SM00382">
    <property type="entry name" value="AAA"/>
    <property type="match status" value="1"/>
</dbReference>
<dbReference type="SUPFAM" id="SSF90123">
    <property type="entry name" value="ABC transporter transmembrane region"/>
    <property type="match status" value="1"/>
</dbReference>
<keyword evidence="4 9" id="KW-0812">Transmembrane</keyword>
<dbReference type="PANTHER" id="PTHR43394:SF1">
    <property type="entry name" value="ATP-BINDING CASSETTE SUB-FAMILY B MEMBER 10, MITOCHONDRIAL"/>
    <property type="match status" value="1"/>
</dbReference>
<dbReference type="Pfam" id="PF00005">
    <property type="entry name" value="ABC_tran"/>
    <property type="match status" value="1"/>
</dbReference>
<name>A0A1M6F7G6_9FIRM</name>
<evidence type="ECO:0000259" key="11">
    <source>
        <dbReference type="PROSITE" id="PS50929"/>
    </source>
</evidence>
<dbReference type="FunFam" id="1.20.1560.10:FF:000040">
    <property type="entry name" value="Multidrug ABC transporter ATP-binding protein"/>
    <property type="match status" value="1"/>
</dbReference>
<evidence type="ECO:0000256" key="1">
    <source>
        <dbReference type="ARBA" id="ARBA00004651"/>
    </source>
</evidence>
<evidence type="ECO:0000259" key="10">
    <source>
        <dbReference type="PROSITE" id="PS50893"/>
    </source>
</evidence>
<dbReference type="InterPro" id="IPR017871">
    <property type="entry name" value="ABC_transporter-like_CS"/>
</dbReference>
<keyword evidence="3" id="KW-1003">Cell membrane</keyword>
<sequence>MRKLFSYLKPYWKAASLAPLLMMVEVITDLIQPILMANIIDRGIAAGDVDYIIRTGIGMVGIAIIGLAGGFGCVIASGIASQSYGADLRSALFKKIQSFSFANLDRFKTSSLITRMTNDVTQVQNMVMMSLRIMVRAPLLSIGGIIMTVSINPRLASILFIAIPIMAFVLVIVARKGFPLFSAVQSRLDRVNDVMRENLAGIRVIKAFVRSDLEQDRFRTANEALMDVTVKASRIMASTMPFIMLIMHLSIVAIIWFGGIQVNNGQMQVGEVVAFISYMTQILFSLMMVAIIFIMFSRAKASADRIQEVLETEVDLKDLFVESPGFIEQGRVVFENVSFRYSDAKGEPILKNISFTAEPGQTIAILGGIGSGKSTLVSLIPRLYDATEGAVLIDGQNVRNIPLERLRSSVGFVLQESILFTGSIRENLRWGKEDATDEEMERAARMAQAHEFIMSFPQGYDTLLGQKGVNLSGGQKQRLALARAILKEPPILILDDSTSAVDLGTESKIQAALNQMQRKPTIFVIAQRISSVMDADKILILEDGRIAAEGIHQQLLETSEIYLDIYQSQMGEGAIQHEK</sequence>
<organism evidence="12 13">
    <name type="scientific">Geosporobacter subterraneus DSM 17957</name>
    <dbReference type="NCBI Taxonomy" id="1121919"/>
    <lineage>
        <taxon>Bacteria</taxon>
        <taxon>Bacillati</taxon>
        <taxon>Bacillota</taxon>
        <taxon>Clostridia</taxon>
        <taxon>Peptostreptococcales</taxon>
        <taxon>Thermotaleaceae</taxon>
        <taxon>Geosporobacter</taxon>
    </lineage>
</organism>
<dbReference type="AlphaFoldDB" id="A0A1M6F7G6"/>
<dbReference type="PANTHER" id="PTHR43394">
    <property type="entry name" value="ATP-DEPENDENT PERMEASE MDL1, MITOCHONDRIAL"/>
    <property type="match status" value="1"/>
</dbReference>
<dbReference type="Pfam" id="PF00664">
    <property type="entry name" value="ABC_membrane"/>
    <property type="match status" value="1"/>
</dbReference>
<evidence type="ECO:0000256" key="8">
    <source>
        <dbReference type="ARBA" id="ARBA00023136"/>
    </source>
</evidence>
<evidence type="ECO:0000313" key="13">
    <source>
        <dbReference type="Proteomes" id="UP000184536"/>
    </source>
</evidence>
<dbReference type="FunFam" id="3.40.50.300:FF:000221">
    <property type="entry name" value="Multidrug ABC transporter ATP-binding protein"/>
    <property type="match status" value="1"/>
</dbReference>
<keyword evidence="5" id="KW-0547">Nucleotide-binding</keyword>
<proteinExistence type="predicted"/>
<evidence type="ECO:0000256" key="6">
    <source>
        <dbReference type="ARBA" id="ARBA00022840"/>
    </source>
</evidence>
<dbReference type="InterPro" id="IPR003439">
    <property type="entry name" value="ABC_transporter-like_ATP-bd"/>
</dbReference>
<dbReference type="InterPro" id="IPR003593">
    <property type="entry name" value="AAA+_ATPase"/>
</dbReference>
<evidence type="ECO:0000256" key="2">
    <source>
        <dbReference type="ARBA" id="ARBA00022448"/>
    </source>
</evidence>
<dbReference type="EMBL" id="FQZV01000010">
    <property type="protein sequence ID" value="SHI93596.1"/>
    <property type="molecule type" value="Genomic_DNA"/>
</dbReference>
<feature type="domain" description="ABC transporter" evidence="10">
    <location>
        <begin position="332"/>
        <end position="568"/>
    </location>
</feature>
<dbReference type="GO" id="GO:0016887">
    <property type="term" value="F:ATP hydrolysis activity"/>
    <property type="evidence" value="ECO:0007669"/>
    <property type="project" value="InterPro"/>
</dbReference>
<feature type="transmembrane region" description="Helical" evidence="9">
    <location>
        <begin position="157"/>
        <end position="178"/>
    </location>
</feature>
<dbReference type="GO" id="GO:0005886">
    <property type="term" value="C:plasma membrane"/>
    <property type="evidence" value="ECO:0007669"/>
    <property type="project" value="UniProtKB-SubCell"/>
</dbReference>
<reference evidence="13" key="1">
    <citation type="submission" date="2016-11" db="EMBL/GenBank/DDBJ databases">
        <authorList>
            <person name="Varghese N."/>
            <person name="Submissions S."/>
        </authorList>
    </citation>
    <scope>NUCLEOTIDE SEQUENCE [LARGE SCALE GENOMIC DNA]</scope>
    <source>
        <strain evidence="13">DSM 17957</strain>
    </source>
</reference>
<evidence type="ECO:0000256" key="4">
    <source>
        <dbReference type="ARBA" id="ARBA00022692"/>
    </source>
</evidence>
<keyword evidence="13" id="KW-1185">Reference proteome</keyword>
<dbReference type="InterPro" id="IPR027417">
    <property type="entry name" value="P-loop_NTPase"/>
</dbReference>
<feature type="transmembrane region" description="Helical" evidence="9">
    <location>
        <begin position="52"/>
        <end position="80"/>
    </location>
</feature>
<feature type="transmembrane region" description="Helical" evidence="9">
    <location>
        <begin position="272"/>
        <end position="296"/>
    </location>
</feature>
<dbReference type="InterPro" id="IPR011527">
    <property type="entry name" value="ABC1_TM_dom"/>
</dbReference>
<evidence type="ECO:0000256" key="5">
    <source>
        <dbReference type="ARBA" id="ARBA00022741"/>
    </source>
</evidence>
<dbReference type="PROSITE" id="PS50893">
    <property type="entry name" value="ABC_TRANSPORTER_2"/>
    <property type="match status" value="1"/>
</dbReference>
<dbReference type="Gene3D" id="1.20.1560.10">
    <property type="entry name" value="ABC transporter type 1, transmembrane domain"/>
    <property type="match status" value="1"/>
</dbReference>
<dbReference type="GO" id="GO:0015421">
    <property type="term" value="F:ABC-type oligopeptide transporter activity"/>
    <property type="evidence" value="ECO:0007669"/>
    <property type="project" value="TreeGrafter"/>
</dbReference>
<dbReference type="RefSeq" id="WP_110940200.1">
    <property type="nucleotide sequence ID" value="NZ_FQZV01000010.1"/>
</dbReference>
<comment type="subcellular location">
    <subcellularLocation>
        <location evidence="1">Cell membrane</location>
        <topology evidence="1">Multi-pass membrane protein</topology>
    </subcellularLocation>
</comment>
<keyword evidence="6 12" id="KW-0067">ATP-binding</keyword>
<dbReference type="InterPro" id="IPR039421">
    <property type="entry name" value="Type_1_exporter"/>
</dbReference>
<feature type="transmembrane region" description="Helical" evidence="9">
    <location>
        <begin position="133"/>
        <end position="151"/>
    </location>
</feature>
<dbReference type="PROSITE" id="PS00211">
    <property type="entry name" value="ABC_TRANSPORTER_1"/>
    <property type="match status" value="1"/>
</dbReference>
<gene>
    <name evidence="12" type="ORF">SAMN02745975_00935</name>
</gene>
<protein>
    <submittedName>
        <fullName evidence="12">ATP-binding cassette, subfamily B</fullName>
    </submittedName>
</protein>
<dbReference type="Proteomes" id="UP000184536">
    <property type="component" value="Unassembled WGS sequence"/>
</dbReference>
<dbReference type="CDD" id="cd18548">
    <property type="entry name" value="ABC_6TM_Tm287_like"/>
    <property type="match status" value="1"/>
</dbReference>
<dbReference type="PROSITE" id="PS50929">
    <property type="entry name" value="ABC_TM1F"/>
    <property type="match status" value="1"/>
</dbReference>
<dbReference type="InterPro" id="IPR036640">
    <property type="entry name" value="ABC1_TM_sf"/>
</dbReference>
<feature type="domain" description="ABC transmembrane type-1" evidence="11">
    <location>
        <begin position="17"/>
        <end position="298"/>
    </location>
</feature>
<evidence type="ECO:0000256" key="7">
    <source>
        <dbReference type="ARBA" id="ARBA00022989"/>
    </source>
</evidence>
<dbReference type="GO" id="GO:0005524">
    <property type="term" value="F:ATP binding"/>
    <property type="evidence" value="ECO:0007669"/>
    <property type="project" value="UniProtKB-KW"/>
</dbReference>
<feature type="transmembrane region" description="Helical" evidence="9">
    <location>
        <begin position="242"/>
        <end position="260"/>
    </location>
</feature>
<dbReference type="OrthoDB" id="9762778at2"/>
<keyword evidence="2" id="KW-0813">Transport</keyword>
<evidence type="ECO:0000256" key="3">
    <source>
        <dbReference type="ARBA" id="ARBA00022475"/>
    </source>
</evidence>
<keyword evidence="7 9" id="KW-1133">Transmembrane helix</keyword>
<dbReference type="SUPFAM" id="SSF52540">
    <property type="entry name" value="P-loop containing nucleoside triphosphate hydrolases"/>
    <property type="match status" value="1"/>
</dbReference>
<keyword evidence="8 9" id="KW-0472">Membrane</keyword>
<dbReference type="STRING" id="1121919.SAMN02745975_00935"/>